<dbReference type="GO" id="GO:0046872">
    <property type="term" value="F:metal ion binding"/>
    <property type="evidence" value="ECO:0007669"/>
    <property type="project" value="UniProtKB-KW"/>
</dbReference>
<evidence type="ECO:0000256" key="11">
    <source>
        <dbReference type="ARBA" id="ARBA00024037"/>
    </source>
</evidence>
<dbReference type="EMBL" id="KQ999284">
    <property type="protein sequence ID" value="KZV42266.1"/>
    <property type="molecule type" value="Genomic_DNA"/>
</dbReference>
<dbReference type="InterPro" id="IPR035892">
    <property type="entry name" value="C2_domain_sf"/>
</dbReference>
<dbReference type="Proteomes" id="UP000250235">
    <property type="component" value="Unassembled WGS sequence"/>
</dbReference>
<evidence type="ECO:0000313" key="13">
    <source>
        <dbReference type="EMBL" id="KZV42266.1"/>
    </source>
</evidence>
<proteinExistence type="inferred from homology"/>
<dbReference type="CDD" id="cd04038">
    <property type="entry name" value="C2_ArfGAP"/>
    <property type="match status" value="1"/>
</dbReference>
<evidence type="ECO:0000256" key="6">
    <source>
        <dbReference type="ARBA" id="ARBA00022723"/>
    </source>
</evidence>
<name>A0A2Z7C5T4_9LAMI</name>
<comment type="subcellular location">
    <subcellularLocation>
        <location evidence="2">Cell membrane</location>
    </subcellularLocation>
    <subcellularLocation>
        <location evidence="1">Nucleus</location>
    </subcellularLocation>
</comment>
<dbReference type="InterPro" id="IPR000008">
    <property type="entry name" value="C2_dom"/>
</dbReference>
<reference evidence="13 14" key="1">
    <citation type="journal article" date="2015" name="Proc. Natl. Acad. Sci. U.S.A.">
        <title>The resurrection genome of Boea hygrometrica: A blueprint for survival of dehydration.</title>
        <authorList>
            <person name="Xiao L."/>
            <person name="Yang G."/>
            <person name="Zhang L."/>
            <person name="Yang X."/>
            <person name="Zhao S."/>
            <person name="Ji Z."/>
            <person name="Zhou Q."/>
            <person name="Hu M."/>
            <person name="Wang Y."/>
            <person name="Chen M."/>
            <person name="Xu Y."/>
            <person name="Jin H."/>
            <person name="Xiao X."/>
            <person name="Hu G."/>
            <person name="Bao F."/>
            <person name="Hu Y."/>
            <person name="Wan P."/>
            <person name="Li L."/>
            <person name="Deng X."/>
            <person name="Kuang T."/>
            <person name="Xiang C."/>
            <person name="Zhu J.K."/>
            <person name="Oliver M.J."/>
            <person name="He Y."/>
        </authorList>
    </citation>
    <scope>NUCLEOTIDE SEQUENCE [LARGE SCALE GENOMIC DNA]</scope>
    <source>
        <strain evidence="14">cv. XS01</strain>
    </source>
</reference>
<dbReference type="SUPFAM" id="SSF49562">
    <property type="entry name" value="C2 domain (Calcium/lipid-binding domain, CaLB)"/>
    <property type="match status" value="1"/>
</dbReference>
<dbReference type="AlphaFoldDB" id="A0A2Z7C5T4"/>
<keyword evidence="6" id="KW-0479">Metal-binding</keyword>
<organism evidence="13 14">
    <name type="scientific">Dorcoceras hygrometricum</name>
    <dbReference type="NCBI Taxonomy" id="472368"/>
    <lineage>
        <taxon>Eukaryota</taxon>
        <taxon>Viridiplantae</taxon>
        <taxon>Streptophyta</taxon>
        <taxon>Embryophyta</taxon>
        <taxon>Tracheophyta</taxon>
        <taxon>Spermatophyta</taxon>
        <taxon>Magnoliopsida</taxon>
        <taxon>eudicotyledons</taxon>
        <taxon>Gunneridae</taxon>
        <taxon>Pentapetalae</taxon>
        <taxon>asterids</taxon>
        <taxon>lamiids</taxon>
        <taxon>Lamiales</taxon>
        <taxon>Gesneriaceae</taxon>
        <taxon>Didymocarpoideae</taxon>
        <taxon>Trichosporeae</taxon>
        <taxon>Loxocarpinae</taxon>
        <taxon>Dorcoceras</taxon>
    </lineage>
</organism>
<keyword evidence="10" id="KW-0539">Nucleus</keyword>
<evidence type="ECO:0000256" key="9">
    <source>
        <dbReference type="ARBA" id="ARBA00023136"/>
    </source>
</evidence>
<comment type="similarity">
    <text evidence="11">Belongs to the plant CAR protein family.</text>
</comment>
<keyword evidence="3" id="KW-0343">GTPase activation</keyword>
<keyword evidence="8" id="KW-0446">Lipid-binding</keyword>
<dbReference type="InterPro" id="IPR044562">
    <property type="entry name" value="CAR1-11"/>
</dbReference>
<accession>A0A2Z7C5T4</accession>
<gene>
    <name evidence="13" type="ORF">F511_13365</name>
</gene>
<evidence type="ECO:0000256" key="7">
    <source>
        <dbReference type="ARBA" id="ARBA00022837"/>
    </source>
</evidence>
<feature type="domain" description="C2" evidence="12">
    <location>
        <begin position="1"/>
        <end position="104"/>
    </location>
</feature>
<dbReference type="SMART" id="SM00239">
    <property type="entry name" value="C2"/>
    <property type="match status" value="1"/>
</dbReference>
<dbReference type="Gene3D" id="2.60.40.150">
    <property type="entry name" value="C2 domain"/>
    <property type="match status" value="1"/>
</dbReference>
<dbReference type="Pfam" id="PF00168">
    <property type="entry name" value="C2"/>
    <property type="match status" value="1"/>
</dbReference>
<dbReference type="GO" id="GO:0005096">
    <property type="term" value="F:GTPase activator activity"/>
    <property type="evidence" value="ECO:0007669"/>
    <property type="project" value="UniProtKB-KW"/>
</dbReference>
<evidence type="ECO:0000313" key="14">
    <source>
        <dbReference type="Proteomes" id="UP000250235"/>
    </source>
</evidence>
<protein>
    <recommendedName>
        <fullName evidence="12">C2 domain-containing protein</fullName>
    </recommendedName>
</protein>
<dbReference type="PANTHER" id="PTHR45933">
    <property type="entry name" value="PROTEIN C2-DOMAIN ABA-RELATED 4"/>
    <property type="match status" value="1"/>
</dbReference>
<dbReference type="GO" id="GO:0005634">
    <property type="term" value="C:nucleus"/>
    <property type="evidence" value="ECO:0007669"/>
    <property type="project" value="UniProtKB-SubCell"/>
</dbReference>
<keyword evidence="4" id="KW-1003">Cell membrane</keyword>
<dbReference type="GO" id="GO:0008289">
    <property type="term" value="F:lipid binding"/>
    <property type="evidence" value="ECO:0007669"/>
    <property type="project" value="UniProtKB-KW"/>
</dbReference>
<evidence type="ECO:0000256" key="5">
    <source>
        <dbReference type="ARBA" id="ARBA00022682"/>
    </source>
</evidence>
<evidence type="ECO:0000256" key="3">
    <source>
        <dbReference type="ARBA" id="ARBA00022468"/>
    </source>
</evidence>
<dbReference type="OrthoDB" id="73919at2759"/>
<keyword evidence="5" id="KW-0938">Abscisic acid signaling pathway</keyword>
<keyword evidence="7" id="KW-0106">Calcium</keyword>
<dbReference type="PROSITE" id="PS50004">
    <property type="entry name" value="C2"/>
    <property type="match status" value="1"/>
</dbReference>
<evidence type="ECO:0000256" key="1">
    <source>
        <dbReference type="ARBA" id="ARBA00004123"/>
    </source>
</evidence>
<evidence type="ECO:0000256" key="4">
    <source>
        <dbReference type="ARBA" id="ARBA00022475"/>
    </source>
</evidence>
<sequence>MENLLGLLRITVIRGINLAKRDARSSDPYVILRMGKKKVKTRVVQKNVNPEWNEELTLTISDPNIPIKLQVYDKDTFTLDDKMGDAEFSVKPFVEAIRKRPESVPCGTIIATIKPNRENCLVEESSIIWENGQVVQHMFLRLRNVESGEIELKLNWIDVPASGHV</sequence>
<evidence type="ECO:0000256" key="10">
    <source>
        <dbReference type="ARBA" id="ARBA00023242"/>
    </source>
</evidence>
<dbReference type="GO" id="GO:0005886">
    <property type="term" value="C:plasma membrane"/>
    <property type="evidence" value="ECO:0007669"/>
    <property type="project" value="UniProtKB-SubCell"/>
</dbReference>
<keyword evidence="9" id="KW-0472">Membrane</keyword>
<evidence type="ECO:0000256" key="2">
    <source>
        <dbReference type="ARBA" id="ARBA00004236"/>
    </source>
</evidence>
<dbReference type="PANTHER" id="PTHR45933:SF11">
    <property type="entry name" value="PROTEIN C2-DOMAIN ABA-RELATED 1"/>
    <property type="match status" value="1"/>
</dbReference>
<keyword evidence="14" id="KW-1185">Reference proteome</keyword>
<dbReference type="GO" id="GO:0009738">
    <property type="term" value="P:abscisic acid-activated signaling pathway"/>
    <property type="evidence" value="ECO:0007669"/>
    <property type="project" value="UniProtKB-KW"/>
</dbReference>
<evidence type="ECO:0000256" key="8">
    <source>
        <dbReference type="ARBA" id="ARBA00023121"/>
    </source>
</evidence>
<evidence type="ECO:0000259" key="12">
    <source>
        <dbReference type="PROSITE" id="PS50004"/>
    </source>
</evidence>